<evidence type="ECO:0000313" key="3">
    <source>
        <dbReference type="Proteomes" id="UP000176037"/>
    </source>
</evidence>
<keyword evidence="1" id="KW-0472">Membrane</keyword>
<sequence length="301" mass="33483">MLKFHTSLVLFTVLAGLLYSTIAESALIRGGGRGSKTSTAPQSYYLIEDANTVVGPDGITLSANNYQSVLGSSPRHYFTDGNQHLIPVPDQDCYEEMDWSTYESIPPEYLPDWNGCSYEFYTDESLFTFGSFFAYLPGAASYDILWTLTNQNGDAWEFTGSDTFIDHEGGNHLIYYNDFNNPIYSNAGMVFLDAVIPVDMPMGDYTIDLSVTMQSGSDKTFFYYQDEHSPLSVDCTTVVEPDDFCFVSSGLYASDSLTFNVQGGFTETLTIKARVQDVAAPATFSLWACLAFLVVRRRRLS</sequence>
<keyword evidence="1" id="KW-1133">Transmembrane helix</keyword>
<organism evidence="2 3">
    <name type="scientific">Alteromonas lipolytica</name>
    <dbReference type="NCBI Taxonomy" id="1856405"/>
    <lineage>
        <taxon>Bacteria</taxon>
        <taxon>Pseudomonadati</taxon>
        <taxon>Pseudomonadota</taxon>
        <taxon>Gammaproteobacteria</taxon>
        <taxon>Alteromonadales</taxon>
        <taxon>Alteromonadaceae</taxon>
        <taxon>Alteromonas/Salinimonas group</taxon>
        <taxon>Alteromonas</taxon>
    </lineage>
</organism>
<reference evidence="2 3" key="1">
    <citation type="submission" date="2016-09" db="EMBL/GenBank/DDBJ databases">
        <title>Alteromonas lipolytica, a new species isolated from sea water.</title>
        <authorList>
            <person name="Wu Y.-H."/>
            <person name="Cheng H."/>
            <person name="Xu X.-W."/>
        </authorList>
    </citation>
    <scope>NUCLEOTIDE SEQUENCE [LARGE SCALE GENOMIC DNA]</scope>
    <source>
        <strain evidence="2 3">JW12</strain>
    </source>
</reference>
<evidence type="ECO:0000313" key="2">
    <source>
        <dbReference type="EMBL" id="OFI33816.1"/>
    </source>
</evidence>
<accession>A0A1E8FDH8</accession>
<dbReference type="EMBL" id="MJIC01000014">
    <property type="protein sequence ID" value="OFI33816.1"/>
    <property type="molecule type" value="Genomic_DNA"/>
</dbReference>
<feature type="transmembrane region" description="Helical" evidence="1">
    <location>
        <begin position="278"/>
        <end position="295"/>
    </location>
</feature>
<keyword evidence="3" id="KW-1185">Reference proteome</keyword>
<name>A0A1E8FDH8_9ALTE</name>
<keyword evidence="1" id="KW-0812">Transmembrane</keyword>
<evidence type="ECO:0000256" key="1">
    <source>
        <dbReference type="SAM" id="Phobius"/>
    </source>
</evidence>
<gene>
    <name evidence="2" type="ORF">BFC17_19805</name>
</gene>
<dbReference type="RefSeq" id="WP_070176743.1">
    <property type="nucleotide sequence ID" value="NZ_BMJR01000003.1"/>
</dbReference>
<dbReference type="Proteomes" id="UP000176037">
    <property type="component" value="Unassembled WGS sequence"/>
</dbReference>
<comment type="caution">
    <text evidence="2">The sequence shown here is derived from an EMBL/GenBank/DDBJ whole genome shotgun (WGS) entry which is preliminary data.</text>
</comment>
<protein>
    <submittedName>
        <fullName evidence="2">Uncharacterized protein</fullName>
    </submittedName>
</protein>
<dbReference type="OrthoDB" id="5761928at2"/>
<dbReference type="AlphaFoldDB" id="A0A1E8FDH8"/>
<proteinExistence type="predicted"/>